<dbReference type="OrthoDB" id="3061387at2759"/>
<dbReference type="InterPro" id="IPR043708">
    <property type="entry name" value="DUF5648"/>
</dbReference>
<accession>A0A8H6SD01</accession>
<name>A0A8H6SD01_MYCCL</name>
<evidence type="ECO:0000256" key="1">
    <source>
        <dbReference type="SAM" id="MobiDB-lite"/>
    </source>
</evidence>
<feature type="domain" description="DUF5648" evidence="4">
    <location>
        <begin position="25"/>
        <end position="69"/>
    </location>
</feature>
<dbReference type="AlphaFoldDB" id="A0A8H6SD01"/>
<feature type="region of interest" description="Disordered" evidence="1">
    <location>
        <begin position="292"/>
        <end position="314"/>
    </location>
</feature>
<feature type="signal peptide" evidence="3">
    <location>
        <begin position="1"/>
        <end position="19"/>
    </location>
</feature>
<organism evidence="5 6">
    <name type="scientific">Mycena chlorophos</name>
    <name type="common">Agaric fungus</name>
    <name type="synonym">Agaricus chlorophos</name>
    <dbReference type="NCBI Taxonomy" id="658473"/>
    <lineage>
        <taxon>Eukaryota</taxon>
        <taxon>Fungi</taxon>
        <taxon>Dikarya</taxon>
        <taxon>Basidiomycota</taxon>
        <taxon>Agaricomycotina</taxon>
        <taxon>Agaricomycetes</taxon>
        <taxon>Agaricomycetidae</taxon>
        <taxon>Agaricales</taxon>
        <taxon>Marasmiineae</taxon>
        <taxon>Mycenaceae</taxon>
        <taxon>Mycena</taxon>
    </lineage>
</organism>
<dbReference type="Proteomes" id="UP000613580">
    <property type="component" value="Unassembled WGS sequence"/>
</dbReference>
<evidence type="ECO:0000313" key="5">
    <source>
        <dbReference type="EMBL" id="KAF7296677.1"/>
    </source>
</evidence>
<evidence type="ECO:0000256" key="3">
    <source>
        <dbReference type="SAM" id="SignalP"/>
    </source>
</evidence>
<evidence type="ECO:0000313" key="6">
    <source>
        <dbReference type="Proteomes" id="UP000613580"/>
    </source>
</evidence>
<keyword evidence="2" id="KW-0812">Transmembrane</keyword>
<sequence length="346" mass="37500">MRVRLVALGFASLVQRTLGQCADPSLAVPLYRGWNPTTTDHFYTTSAEELGNSTGYSSEGIRAYVYPTTGHQHLRAEVASDESGGYALQNNTPMSIYESQLCGAVPFYRLYSTNFTDHFYTVDSEEMSSALHDTYVFEEIAGYVFASNPVVPPTHSKAGLVAGVTVAAVVVVLLVLALLFVRRRRARKPRILDVLDDLDKPSRASSTGVSEITPFRDAEVDADSMDLPTAAFAADSMPATGSATTLRVVNDPDGTTLLTPAPPPAPSKAAQQRQEQLRNQLEAVQAQLGALERGSQQQQHAGPGPRASDLETQNAALRLRVRELEAQMESQWANGLSDEPPPGYME</sequence>
<comment type="caution">
    <text evidence="5">The sequence shown here is derived from an EMBL/GenBank/DDBJ whole genome shotgun (WGS) entry which is preliminary data.</text>
</comment>
<feature type="chain" id="PRO_5034362350" evidence="3">
    <location>
        <begin position="20"/>
        <end position="346"/>
    </location>
</feature>
<proteinExistence type="predicted"/>
<keyword evidence="2" id="KW-1133">Transmembrane helix</keyword>
<evidence type="ECO:0000256" key="2">
    <source>
        <dbReference type="SAM" id="Phobius"/>
    </source>
</evidence>
<feature type="transmembrane region" description="Helical" evidence="2">
    <location>
        <begin position="158"/>
        <end position="181"/>
    </location>
</feature>
<keyword evidence="3" id="KW-0732">Signal</keyword>
<feature type="domain" description="DUF5648" evidence="4">
    <location>
        <begin position="89"/>
        <end position="144"/>
    </location>
</feature>
<feature type="region of interest" description="Disordered" evidence="1">
    <location>
        <begin position="248"/>
        <end position="273"/>
    </location>
</feature>
<evidence type="ECO:0000259" key="4">
    <source>
        <dbReference type="Pfam" id="PF18885"/>
    </source>
</evidence>
<feature type="region of interest" description="Disordered" evidence="1">
    <location>
        <begin position="327"/>
        <end position="346"/>
    </location>
</feature>
<protein>
    <submittedName>
        <fullName evidence="5">F-box domain-containing protein</fullName>
    </submittedName>
</protein>
<gene>
    <name evidence="5" type="ORF">HMN09_01076500</name>
</gene>
<keyword evidence="2" id="KW-0472">Membrane</keyword>
<dbReference type="EMBL" id="JACAZE010000016">
    <property type="protein sequence ID" value="KAF7296677.1"/>
    <property type="molecule type" value="Genomic_DNA"/>
</dbReference>
<reference evidence="5" key="1">
    <citation type="submission" date="2020-05" db="EMBL/GenBank/DDBJ databases">
        <title>Mycena genomes resolve the evolution of fungal bioluminescence.</title>
        <authorList>
            <person name="Tsai I.J."/>
        </authorList>
    </citation>
    <scope>NUCLEOTIDE SEQUENCE</scope>
    <source>
        <strain evidence="5">110903Hualien_Pintung</strain>
    </source>
</reference>
<dbReference type="Pfam" id="PF18885">
    <property type="entry name" value="DUF5648"/>
    <property type="match status" value="2"/>
</dbReference>
<keyword evidence="6" id="KW-1185">Reference proteome</keyword>